<evidence type="ECO:0000313" key="3">
    <source>
        <dbReference type="Proteomes" id="UP001190825"/>
    </source>
</evidence>
<evidence type="ECO:0000313" key="2">
    <source>
        <dbReference type="EMBL" id="PLU06717.1"/>
    </source>
</evidence>
<proteinExistence type="predicted"/>
<gene>
    <name evidence="2" type="ORF">BMJ33_05715</name>
</gene>
<organism evidence="2 3">
    <name type="scientific">Sinorhizobium medicae</name>
    <dbReference type="NCBI Taxonomy" id="110321"/>
    <lineage>
        <taxon>Bacteria</taxon>
        <taxon>Pseudomonadati</taxon>
        <taxon>Pseudomonadota</taxon>
        <taxon>Alphaproteobacteria</taxon>
        <taxon>Hyphomicrobiales</taxon>
        <taxon>Rhizobiaceae</taxon>
        <taxon>Sinorhizobium/Ensifer group</taxon>
        <taxon>Sinorhizobium</taxon>
    </lineage>
</organism>
<reference evidence="2 3" key="1">
    <citation type="journal article" date="2018" name="FEMS Microbiol. Ecol.">
        <title>Co-invading symbiotic mutualists of Medicago polymorpha retain high ancestral diversity and contain diverse accessory genomes.</title>
        <authorList>
            <person name="Porter S.S."/>
            <person name="Faber-Hammond J.J."/>
            <person name="Friesen M.L."/>
        </authorList>
    </citation>
    <scope>NUCLEOTIDE SEQUENCE [LARGE SCALE GENOMIC DNA]</scope>
    <source>
        <strain evidence="2 3">Str16</strain>
    </source>
</reference>
<dbReference type="EMBL" id="NBUC01000047">
    <property type="protein sequence ID" value="PLU06717.1"/>
    <property type="molecule type" value="Genomic_DNA"/>
</dbReference>
<keyword evidence="3" id="KW-1185">Reference proteome</keyword>
<comment type="caution">
    <text evidence="2">The sequence shown here is derived from an EMBL/GenBank/DDBJ whole genome shotgun (WGS) entry which is preliminary data.</text>
</comment>
<name>A0ABX4TQY3_9HYPH</name>
<accession>A0ABX4TQY3</accession>
<protein>
    <submittedName>
        <fullName evidence="2">Uncharacterized protein</fullName>
    </submittedName>
</protein>
<feature type="region of interest" description="Disordered" evidence="1">
    <location>
        <begin position="1"/>
        <end position="22"/>
    </location>
</feature>
<dbReference type="Proteomes" id="UP001190825">
    <property type="component" value="Unassembled WGS sequence"/>
</dbReference>
<sequence length="116" mass="12620">MRPSPRNGARSRADLDLDKLPPQAGEVDCASARFSEISVHLSVADTMHTSIVSATITPNERFRSARSYFPELLCPGLSDWQERGDGLLIKIAATRARQNVPFSPKETDIASNVAPA</sequence>
<evidence type="ECO:0000256" key="1">
    <source>
        <dbReference type="SAM" id="MobiDB-lite"/>
    </source>
</evidence>